<proteinExistence type="inferred from homology"/>
<evidence type="ECO:0000256" key="9">
    <source>
        <dbReference type="ARBA" id="ARBA00023034"/>
    </source>
</evidence>
<dbReference type="UniPathway" id="UPA00378"/>
<dbReference type="EMBL" id="LHPG02000010">
    <property type="protein sequence ID" value="PRW50822.1"/>
    <property type="molecule type" value="Genomic_DNA"/>
</dbReference>
<evidence type="ECO:0000313" key="13">
    <source>
        <dbReference type="EMBL" id="PRW50822.1"/>
    </source>
</evidence>
<evidence type="ECO:0000256" key="4">
    <source>
        <dbReference type="ARBA" id="ARBA00022676"/>
    </source>
</evidence>
<evidence type="ECO:0000256" key="12">
    <source>
        <dbReference type="SAM" id="MobiDB-lite"/>
    </source>
</evidence>
<reference evidence="13 14" key="1">
    <citation type="journal article" date="2018" name="Plant J.">
        <title>Genome sequences of Chlorella sorokiniana UTEX 1602 and Micractinium conductrix SAG 241.80: implications to maltose excretion by a green alga.</title>
        <authorList>
            <person name="Arriola M.B."/>
            <person name="Velmurugan N."/>
            <person name="Zhang Y."/>
            <person name="Plunkett M.H."/>
            <person name="Hondzo H."/>
            <person name="Barney B.M."/>
        </authorList>
    </citation>
    <scope>NUCLEOTIDE SEQUENCE [LARGE SCALE GENOMIC DNA]</scope>
    <source>
        <strain evidence="14">UTEX 1602</strain>
    </source>
</reference>
<keyword evidence="6 11" id="KW-0812">Transmembrane</keyword>
<evidence type="ECO:0000256" key="3">
    <source>
        <dbReference type="ARBA" id="ARBA00008661"/>
    </source>
</evidence>
<gene>
    <name evidence="13" type="ORF">C2E21_5403</name>
</gene>
<dbReference type="GO" id="GO:0000139">
    <property type="term" value="C:Golgi membrane"/>
    <property type="evidence" value="ECO:0007669"/>
    <property type="project" value="UniProtKB-SubCell"/>
</dbReference>
<evidence type="ECO:0000256" key="6">
    <source>
        <dbReference type="ARBA" id="ARBA00022692"/>
    </source>
</evidence>
<keyword evidence="14" id="KW-1185">Reference proteome</keyword>
<keyword evidence="11" id="KW-0464">Manganese</keyword>
<comment type="caution">
    <text evidence="13">The sequence shown here is derived from an EMBL/GenBank/DDBJ whole genome shotgun (WGS) entry which is preliminary data.</text>
</comment>
<evidence type="ECO:0000256" key="1">
    <source>
        <dbReference type="ARBA" id="ARBA00004323"/>
    </source>
</evidence>
<dbReference type="EC" id="2.4.1.-" evidence="11"/>
<dbReference type="Gene3D" id="3.90.550.50">
    <property type="match status" value="1"/>
</dbReference>
<comment type="subcellular location">
    <subcellularLocation>
        <location evidence="1 11">Golgi apparatus membrane</location>
        <topology evidence="1 11">Single-pass type II membrane protein</topology>
    </subcellularLocation>
</comment>
<dbReference type="PANTHER" id="PTHR11214:SF3">
    <property type="entry name" value="BETA-1,3-GALACTOSYLTRANSFERASE 6"/>
    <property type="match status" value="1"/>
</dbReference>
<evidence type="ECO:0000313" key="14">
    <source>
        <dbReference type="Proteomes" id="UP000239899"/>
    </source>
</evidence>
<dbReference type="AlphaFoldDB" id="A0A2P6TNC4"/>
<evidence type="ECO:0000256" key="2">
    <source>
        <dbReference type="ARBA" id="ARBA00004922"/>
    </source>
</evidence>
<evidence type="ECO:0000256" key="11">
    <source>
        <dbReference type="RuleBase" id="RU363063"/>
    </source>
</evidence>
<feature type="region of interest" description="Disordered" evidence="12">
    <location>
        <begin position="1"/>
        <end position="28"/>
    </location>
</feature>
<comment type="pathway">
    <text evidence="2">Protein modification; protein glycosylation.</text>
</comment>
<dbReference type="InterPro" id="IPR002659">
    <property type="entry name" value="Glyco_trans_31"/>
</dbReference>
<feature type="region of interest" description="Disordered" evidence="12">
    <location>
        <begin position="161"/>
        <end position="210"/>
    </location>
</feature>
<keyword evidence="9 11" id="KW-0333">Golgi apparatus</keyword>
<keyword evidence="10 11" id="KW-0472">Membrane</keyword>
<organism evidence="13 14">
    <name type="scientific">Chlorella sorokiniana</name>
    <name type="common">Freshwater green alga</name>
    <dbReference type="NCBI Taxonomy" id="3076"/>
    <lineage>
        <taxon>Eukaryota</taxon>
        <taxon>Viridiplantae</taxon>
        <taxon>Chlorophyta</taxon>
        <taxon>core chlorophytes</taxon>
        <taxon>Trebouxiophyceae</taxon>
        <taxon>Chlorellales</taxon>
        <taxon>Chlorellaceae</taxon>
        <taxon>Chlorella clade</taxon>
        <taxon>Chlorella</taxon>
    </lineage>
</organism>
<name>A0A2P6TNC4_CHLSO</name>
<feature type="compositionally biased region" description="Low complexity" evidence="12">
    <location>
        <begin position="8"/>
        <end position="28"/>
    </location>
</feature>
<evidence type="ECO:0000256" key="7">
    <source>
        <dbReference type="ARBA" id="ARBA00022968"/>
    </source>
</evidence>
<feature type="transmembrane region" description="Helical" evidence="11">
    <location>
        <begin position="37"/>
        <end position="58"/>
    </location>
</feature>
<feature type="compositionally biased region" description="Low complexity" evidence="12">
    <location>
        <begin position="170"/>
        <end position="191"/>
    </location>
</feature>
<dbReference type="Pfam" id="PF01762">
    <property type="entry name" value="Galactosyl_T"/>
    <property type="match status" value="1"/>
</dbReference>
<dbReference type="GO" id="GO:0008378">
    <property type="term" value="F:galactosyltransferase activity"/>
    <property type="evidence" value="ECO:0007669"/>
    <property type="project" value="TreeGrafter"/>
</dbReference>
<keyword evidence="5" id="KW-0808">Transferase</keyword>
<keyword evidence="8 11" id="KW-1133">Transmembrane helix</keyword>
<dbReference type="OrthoDB" id="2139606at2759"/>
<protein>
    <recommendedName>
        <fullName evidence="11">Hexosyltransferase</fullName>
        <ecNumber evidence="11">2.4.1.-</ecNumber>
    </recommendedName>
</protein>
<keyword evidence="4 11" id="KW-0328">Glycosyltransferase</keyword>
<accession>A0A2P6TNC4</accession>
<comment type="cofactor">
    <cofactor evidence="11">
        <name>Mn(2+)</name>
        <dbReference type="ChEBI" id="CHEBI:29035"/>
    </cofactor>
</comment>
<dbReference type="PANTHER" id="PTHR11214">
    <property type="entry name" value="BETA-1,3-N-ACETYLGLUCOSAMINYLTRANSFERASE"/>
    <property type="match status" value="1"/>
</dbReference>
<sequence length="487" mass="51709">MRVLVDRGGASNGSAPNGATAAKPGAAASRRHSRRQVLVALHALAALLLVVFVLPHTLRGTAQHAAPAARGDARPAGRECPHFGGSVLDMPDTSDCRRLMALVAPCLPHHGQAVVGAAPSAACCQPAAAFFDSLCHCWSSQFGAEALAGIGAVDEACQAASGHSGGGSSSSGSTSTTTRSSSSSSSTAGSSWLTRLRENKPGSGQGAQPILLNGGTTAGAAGAGGAAGAATWIHLFVGVLSAAARREARDAIRASWATHPGAYRTRFFLARPANDTLFAEIQAEAVQRRDMVVLGHVAENYMNISHQTLEVMRFGAADPAVTHVLKVDDDSYVHFDRLLHRLSSLPRSSERLFWGRIEFVAGKPQRNPENQWYVSEEEWPSDKYPPWAHGAGYVLSADLAAEVASGAAYAASHGGRLFKLEDVALASWLEWAAQRGGFRIHRVTDRRFNFEGCRFGDLVSHYIRPKQMLCMWGQQGQCRGCEHADDV</sequence>
<keyword evidence="7 11" id="KW-0735">Signal-anchor</keyword>
<evidence type="ECO:0000256" key="8">
    <source>
        <dbReference type="ARBA" id="ARBA00022989"/>
    </source>
</evidence>
<comment type="similarity">
    <text evidence="3 11">Belongs to the glycosyltransferase 31 family.</text>
</comment>
<dbReference type="Proteomes" id="UP000239899">
    <property type="component" value="Unassembled WGS sequence"/>
</dbReference>
<evidence type="ECO:0000256" key="10">
    <source>
        <dbReference type="ARBA" id="ARBA00023136"/>
    </source>
</evidence>
<evidence type="ECO:0000256" key="5">
    <source>
        <dbReference type="ARBA" id="ARBA00022679"/>
    </source>
</evidence>
<dbReference type="STRING" id="3076.A0A2P6TNC4"/>